<accession>A0ABU7I624</accession>
<sequence>MNRRLLTKLALTILILIHGYSAFAQTKYQKDFREFWSDINNNYAYFDQQGIDWNKVKEIYEPQAEKISNDSDFIQLLENMLNELYNGHSSLSTNLKTSNRLVPSGSDLYIEKSGNQYIIKDLRKGFGADLAGLKIGMEVTMFNGKPIDEQLKKFLPKFTNQYHQKMYQYAIDMLFAGTHDTNREIVAIENGNPKTFNPVSYGNRSELIFDKILNKNTAYIKINNSLGNNQLIAAFDQALDSLFQYKNLVIDLTETPSGGNSTVARAIMGRFTNKLLPFQVHEFDEKEYQTKRHWAEYVAPRKKIYSGKVYVLVGHWTGSMGEGMAIGFDGMNRAKIIGTKMAGLLGAISNFQMSETKIGFQFPTERLYHINGTPREDFIPTILTHNIEETLQKARAIN</sequence>
<dbReference type="Pfam" id="PF14684">
    <property type="entry name" value="Tricorn_C1"/>
    <property type="match status" value="1"/>
</dbReference>
<reference evidence="4 5" key="1">
    <citation type="submission" date="2024-01" db="EMBL/GenBank/DDBJ databases">
        <title>Pedobacter sp. nov., isolated from fresh soil.</title>
        <authorList>
            <person name="Le N.T.T."/>
        </authorList>
    </citation>
    <scope>NUCLEOTIDE SEQUENCE [LARGE SCALE GENOMIC DNA]</scope>
    <source>
        <strain evidence="4 5">KR3-3</strain>
    </source>
</reference>
<dbReference type="Pfam" id="PF03572">
    <property type="entry name" value="Peptidase_S41"/>
    <property type="match status" value="1"/>
</dbReference>
<name>A0ABU7I624_9SPHI</name>
<feature type="signal peptide" evidence="1">
    <location>
        <begin position="1"/>
        <end position="24"/>
    </location>
</feature>
<keyword evidence="5" id="KW-1185">Reference proteome</keyword>
<evidence type="ECO:0000259" key="2">
    <source>
        <dbReference type="Pfam" id="PF03572"/>
    </source>
</evidence>
<dbReference type="Gene3D" id="3.30.750.44">
    <property type="match status" value="1"/>
</dbReference>
<dbReference type="RefSeq" id="WP_330107141.1">
    <property type="nucleotide sequence ID" value="NZ_JAZDQT010000001.1"/>
</dbReference>
<protein>
    <submittedName>
        <fullName evidence="4">S41 family peptidase</fullName>
    </submittedName>
</protein>
<gene>
    <name evidence="4" type="ORF">VRU48_06665</name>
</gene>
<dbReference type="InterPro" id="IPR028204">
    <property type="entry name" value="Tricorn_C1"/>
</dbReference>
<evidence type="ECO:0000259" key="3">
    <source>
        <dbReference type="Pfam" id="PF14684"/>
    </source>
</evidence>
<feature type="chain" id="PRO_5045137155" evidence="1">
    <location>
        <begin position="25"/>
        <end position="398"/>
    </location>
</feature>
<dbReference type="EMBL" id="JAZDQT010000001">
    <property type="protein sequence ID" value="MEE1944781.1"/>
    <property type="molecule type" value="Genomic_DNA"/>
</dbReference>
<feature type="domain" description="Tail specific protease" evidence="2">
    <location>
        <begin position="217"/>
        <end position="374"/>
    </location>
</feature>
<dbReference type="SUPFAM" id="SSF52096">
    <property type="entry name" value="ClpP/crotonase"/>
    <property type="match status" value="1"/>
</dbReference>
<organism evidence="4 5">
    <name type="scientific">Pedobacter albus</name>
    <dbReference type="NCBI Taxonomy" id="3113905"/>
    <lineage>
        <taxon>Bacteria</taxon>
        <taxon>Pseudomonadati</taxon>
        <taxon>Bacteroidota</taxon>
        <taxon>Sphingobacteriia</taxon>
        <taxon>Sphingobacteriales</taxon>
        <taxon>Sphingobacteriaceae</taxon>
        <taxon>Pedobacter</taxon>
    </lineage>
</organism>
<dbReference type="Gene3D" id="3.90.226.10">
    <property type="entry name" value="2-enoyl-CoA Hydratase, Chain A, domain 1"/>
    <property type="match status" value="1"/>
</dbReference>
<proteinExistence type="predicted"/>
<keyword evidence="1" id="KW-0732">Signal</keyword>
<dbReference type="Proteomes" id="UP001336835">
    <property type="component" value="Unassembled WGS sequence"/>
</dbReference>
<dbReference type="InterPro" id="IPR029045">
    <property type="entry name" value="ClpP/crotonase-like_dom_sf"/>
</dbReference>
<evidence type="ECO:0000256" key="1">
    <source>
        <dbReference type="SAM" id="SignalP"/>
    </source>
</evidence>
<dbReference type="PANTHER" id="PTHR11261">
    <property type="entry name" value="INTERPHOTORECEPTOR RETINOID-BINDING PROTEIN"/>
    <property type="match status" value="1"/>
</dbReference>
<evidence type="ECO:0000313" key="5">
    <source>
        <dbReference type="Proteomes" id="UP001336835"/>
    </source>
</evidence>
<comment type="caution">
    <text evidence="4">The sequence shown here is derived from an EMBL/GenBank/DDBJ whole genome shotgun (WGS) entry which is preliminary data.</text>
</comment>
<dbReference type="PANTHER" id="PTHR11261:SF3">
    <property type="entry name" value="RETINOL-BINDING PROTEIN 3"/>
    <property type="match status" value="1"/>
</dbReference>
<feature type="domain" description="Tricorn protease C1" evidence="3">
    <location>
        <begin position="26"/>
        <end position="81"/>
    </location>
</feature>
<dbReference type="InterPro" id="IPR005151">
    <property type="entry name" value="Tail-specific_protease"/>
</dbReference>
<evidence type="ECO:0000313" key="4">
    <source>
        <dbReference type="EMBL" id="MEE1944781.1"/>
    </source>
</evidence>